<gene>
    <name evidence="2" type="ORF">NIES2119_05055</name>
</gene>
<dbReference type="EMBL" id="MRCE01000004">
    <property type="protein sequence ID" value="OKH39642.1"/>
    <property type="molecule type" value="Genomic_DNA"/>
</dbReference>
<accession>A0A1U7IQN4</accession>
<dbReference type="OrthoDB" id="5766633at2"/>
<dbReference type="RefSeq" id="WP_073592362.1">
    <property type="nucleotide sequence ID" value="NZ_MRCE01000004.1"/>
</dbReference>
<comment type="caution">
    <text evidence="2">The sequence shown here is derived from an EMBL/GenBank/DDBJ whole genome shotgun (WGS) entry which is preliminary data.</text>
</comment>
<keyword evidence="1" id="KW-1133">Transmembrane helix</keyword>
<keyword evidence="1" id="KW-0812">Transmembrane</keyword>
<dbReference type="PANTHER" id="PTHR34548">
    <property type="entry name" value="PROTEIN TIC 21, CHLOROPLASTIC"/>
    <property type="match status" value="1"/>
</dbReference>
<feature type="transmembrane region" description="Helical" evidence="1">
    <location>
        <begin position="123"/>
        <end position="150"/>
    </location>
</feature>
<feature type="transmembrane region" description="Helical" evidence="1">
    <location>
        <begin position="75"/>
        <end position="97"/>
    </location>
</feature>
<proteinExistence type="predicted"/>
<evidence type="ECO:0000256" key="1">
    <source>
        <dbReference type="SAM" id="Phobius"/>
    </source>
</evidence>
<evidence type="ECO:0000313" key="3">
    <source>
        <dbReference type="Proteomes" id="UP000185860"/>
    </source>
</evidence>
<sequence length="204" mass="22239">MQTHVEQTAIEDKFRRVANALRWTGWASFWVQLILLATTAIMLMLAISGRSFNQTVTPNPRLPAVNLNQGTTPGIGIGIFWAGCGIVALLIGLFIAFRQTRFARRLFNSNSQIHPQKSEVLQLLRWGVIAGLVGMFLTILGGGATLGVLLSKSIAQPQGVAIYDPTRIIRSLDIFVAAANMNGITAHFVGTVTSLGLINWLNRQ</sequence>
<organism evidence="2 3">
    <name type="scientific">[Phormidium ambiguum] IAM M-71</name>
    <dbReference type="NCBI Taxonomy" id="454136"/>
    <lineage>
        <taxon>Bacteria</taxon>
        <taxon>Bacillati</taxon>
        <taxon>Cyanobacteriota</taxon>
        <taxon>Cyanophyceae</taxon>
        <taxon>Oscillatoriophycideae</taxon>
        <taxon>Aerosakkonematales</taxon>
        <taxon>Aerosakkonemataceae</taxon>
        <taxon>Floridanema</taxon>
    </lineage>
</organism>
<feature type="transmembrane region" description="Helical" evidence="1">
    <location>
        <begin position="23"/>
        <end position="47"/>
    </location>
</feature>
<name>A0A1U7IQN4_9CYAN</name>
<evidence type="ECO:0008006" key="4">
    <source>
        <dbReference type="Google" id="ProtNLM"/>
    </source>
</evidence>
<dbReference type="Pfam" id="PF12263">
    <property type="entry name" value="DUF3611"/>
    <property type="match status" value="1"/>
</dbReference>
<dbReference type="InterPro" id="IPR022051">
    <property type="entry name" value="DUF3611"/>
</dbReference>
<keyword evidence="1" id="KW-0472">Membrane</keyword>
<protein>
    <recommendedName>
        <fullName evidence="4">DUF3611 domain-containing protein</fullName>
    </recommendedName>
</protein>
<evidence type="ECO:0000313" key="2">
    <source>
        <dbReference type="EMBL" id="OKH39642.1"/>
    </source>
</evidence>
<dbReference type="PANTHER" id="PTHR34548:SF2">
    <property type="entry name" value="PROTEIN TIC 21, CHLOROPLASTIC"/>
    <property type="match status" value="1"/>
</dbReference>
<dbReference type="Proteomes" id="UP000185860">
    <property type="component" value="Unassembled WGS sequence"/>
</dbReference>
<dbReference type="AlphaFoldDB" id="A0A1U7IQN4"/>
<reference evidence="2 3" key="1">
    <citation type="submission" date="2016-11" db="EMBL/GenBank/DDBJ databases">
        <title>Draft Genome Sequences of Nine Cyanobacterial Strains from Diverse Habitats.</title>
        <authorList>
            <person name="Zhu T."/>
            <person name="Hou S."/>
            <person name="Lu X."/>
            <person name="Hess W.R."/>
        </authorList>
    </citation>
    <scope>NUCLEOTIDE SEQUENCE [LARGE SCALE GENOMIC DNA]</scope>
    <source>
        <strain evidence="2 3">IAM M-71</strain>
    </source>
</reference>
<dbReference type="STRING" id="454136.NIES2119_05055"/>